<dbReference type="InterPro" id="IPR052710">
    <property type="entry name" value="CAAX_protease"/>
</dbReference>
<keyword evidence="3" id="KW-0378">Hydrolase</keyword>
<dbReference type="RefSeq" id="WP_166531011.1">
    <property type="nucleotide sequence ID" value="NZ_JAGSOT010000101.1"/>
</dbReference>
<keyword evidence="1" id="KW-0812">Transmembrane</keyword>
<feature type="transmembrane region" description="Helical" evidence="1">
    <location>
        <begin position="7"/>
        <end position="32"/>
    </location>
</feature>
<dbReference type="PANTHER" id="PTHR36435:SF6">
    <property type="entry name" value="ABORTIVE INFECTION PROTEIN"/>
    <property type="match status" value="1"/>
</dbReference>
<organism evidence="3 4">
    <name type="scientific">Virgibacillus salarius</name>
    <dbReference type="NCBI Taxonomy" id="447199"/>
    <lineage>
        <taxon>Bacteria</taxon>
        <taxon>Bacillati</taxon>
        <taxon>Bacillota</taxon>
        <taxon>Bacilli</taxon>
        <taxon>Bacillales</taxon>
        <taxon>Bacillaceae</taxon>
        <taxon>Virgibacillus</taxon>
    </lineage>
</organism>
<feature type="transmembrane region" description="Helical" evidence="1">
    <location>
        <begin position="148"/>
        <end position="168"/>
    </location>
</feature>
<evidence type="ECO:0000313" key="4">
    <source>
        <dbReference type="Proteomes" id="UP000675284"/>
    </source>
</evidence>
<dbReference type="AlphaFoldDB" id="A0A941E042"/>
<dbReference type="EMBL" id="JAGSOT010000101">
    <property type="protein sequence ID" value="MBR7798239.1"/>
    <property type="molecule type" value="Genomic_DNA"/>
</dbReference>
<feature type="domain" description="CAAX prenyl protease 2/Lysostaphin resistance protein A-like" evidence="2">
    <location>
        <begin position="121"/>
        <end position="207"/>
    </location>
</feature>
<keyword evidence="1" id="KW-1133">Transmembrane helix</keyword>
<keyword evidence="4" id="KW-1185">Reference proteome</keyword>
<keyword evidence="3" id="KW-0645">Protease</keyword>
<name>A0A941E042_9BACI</name>
<gene>
    <name evidence="3" type="ORF">KCX74_19685</name>
</gene>
<dbReference type="InterPro" id="IPR003675">
    <property type="entry name" value="Rce1/LyrA-like_dom"/>
</dbReference>
<evidence type="ECO:0000256" key="1">
    <source>
        <dbReference type="SAM" id="Phobius"/>
    </source>
</evidence>
<keyword evidence="3" id="KW-0482">Metalloprotease</keyword>
<comment type="caution">
    <text evidence="3">The sequence shown here is derived from an EMBL/GenBank/DDBJ whole genome shotgun (WGS) entry which is preliminary data.</text>
</comment>
<dbReference type="Pfam" id="PF02517">
    <property type="entry name" value="Rce1-like"/>
    <property type="match status" value="1"/>
</dbReference>
<dbReference type="GO" id="GO:0008237">
    <property type="term" value="F:metallopeptidase activity"/>
    <property type="evidence" value="ECO:0007669"/>
    <property type="project" value="UniProtKB-KW"/>
</dbReference>
<evidence type="ECO:0000259" key="2">
    <source>
        <dbReference type="Pfam" id="PF02517"/>
    </source>
</evidence>
<feature type="transmembrane region" description="Helical" evidence="1">
    <location>
        <begin position="117"/>
        <end position="136"/>
    </location>
</feature>
<dbReference type="Proteomes" id="UP000675284">
    <property type="component" value="Unassembled WGS sequence"/>
</dbReference>
<dbReference type="GO" id="GO:0004175">
    <property type="term" value="F:endopeptidase activity"/>
    <property type="evidence" value="ECO:0007669"/>
    <property type="project" value="UniProtKB-ARBA"/>
</dbReference>
<dbReference type="GO" id="GO:0080120">
    <property type="term" value="P:CAAX-box protein maturation"/>
    <property type="evidence" value="ECO:0007669"/>
    <property type="project" value="UniProtKB-ARBA"/>
</dbReference>
<feature type="transmembrane region" description="Helical" evidence="1">
    <location>
        <begin position="174"/>
        <end position="190"/>
    </location>
</feature>
<accession>A0A941E042</accession>
<feature type="transmembrane region" description="Helical" evidence="1">
    <location>
        <begin position="76"/>
        <end position="97"/>
    </location>
</feature>
<dbReference type="PANTHER" id="PTHR36435">
    <property type="entry name" value="SLR1288 PROTEIN"/>
    <property type="match status" value="1"/>
</dbReference>
<proteinExistence type="predicted"/>
<evidence type="ECO:0000313" key="3">
    <source>
        <dbReference type="EMBL" id="MBR7798239.1"/>
    </source>
</evidence>
<reference evidence="3" key="1">
    <citation type="submission" date="2021-04" db="EMBL/GenBank/DDBJ databases">
        <title>Isolation and polyphasic classification of algal microorganism.</title>
        <authorList>
            <person name="Wang S."/>
        </authorList>
    </citation>
    <scope>NUCLEOTIDE SEQUENCE</scope>
    <source>
        <strain evidence="3">720a</strain>
    </source>
</reference>
<protein>
    <submittedName>
        <fullName evidence="3">CPBP family intramembrane metalloprotease</fullName>
    </submittedName>
</protein>
<keyword evidence="1" id="KW-0472">Membrane</keyword>
<feature type="transmembrane region" description="Helical" evidence="1">
    <location>
        <begin position="38"/>
        <end position="56"/>
    </location>
</feature>
<sequence>MPKRYWWVIITYVLVQFSGVIFIPLLYAMLPINQIDAFVYWSLISFIAGVIIVLQLMKPDMKQGVNQRDAASTGNVILWSILGVFMAYFAQGIAGSIEVKLLGIGQDSENTQAIMDVTRMSPLFMIIPMFAAPILEEIIFRKIIFGRLYLRTNFFIAALLSALIFAVIHGEPEHILVYGSMGLVFAYLYVKTKRIIVPIIVHMAMNSLVVLIQYNIDPEELERQLEELQTIFMLH</sequence>